<dbReference type="FunFam" id="2.60.40.60:FF:000345">
    <property type="entry name" value="Cadherin 2"/>
    <property type="match status" value="1"/>
</dbReference>
<keyword evidence="7 14" id="KW-0106">Calcium</keyword>
<dbReference type="GO" id="GO:0001736">
    <property type="term" value="P:establishment of planar polarity"/>
    <property type="evidence" value="ECO:0007669"/>
    <property type="project" value="UniProtKB-ARBA"/>
</dbReference>
<accession>A0AAE1LFL1</accession>
<gene>
    <name evidence="18" type="ORF">KUF71_006179</name>
</gene>
<dbReference type="InterPro" id="IPR015919">
    <property type="entry name" value="Cadherin-like_sf"/>
</dbReference>
<dbReference type="GO" id="GO:0007163">
    <property type="term" value="P:establishment or maintenance of cell polarity"/>
    <property type="evidence" value="ECO:0007669"/>
    <property type="project" value="UniProtKB-ARBA"/>
</dbReference>
<feature type="domain" description="Cadherin" evidence="17">
    <location>
        <begin position="852"/>
        <end position="973"/>
    </location>
</feature>
<feature type="domain" description="Cadherin" evidence="17">
    <location>
        <begin position="618"/>
        <end position="739"/>
    </location>
</feature>
<feature type="domain" description="Cadherin" evidence="17">
    <location>
        <begin position="508"/>
        <end position="617"/>
    </location>
</feature>
<dbReference type="PROSITE" id="PS50268">
    <property type="entry name" value="CADHERIN_2"/>
    <property type="match status" value="14"/>
</dbReference>
<comment type="caution">
    <text evidence="18">The sequence shown here is derived from an EMBL/GenBank/DDBJ whole genome shotgun (WGS) entry which is preliminary data.</text>
</comment>
<feature type="domain" description="Cadherin" evidence="17">
    <location>
        <begin position="1078"/>
        <end position="1188"/>
    </location>
</feature>
<feature type="domain" description="Cadherin" evidence="17">
    <location>
        <begin position="280"/>
        <end position="390"/>
    </location>
</feature>
<evidence type="ECO:0000256" key="11">
    <source>
        <dbReference type="ARBA" id="ARBA00023157"/>
    </source>
</evidence>
<evidence type="ECO:0000256" key="3">
    <source>
        <dbReference type="ARBA" id="ARBA00022536"/>
    </source>
</evidence>
<feature type="domain" description="Cadherin" evidence="17">
    <location>
        <begin position="1552"/>
        <end position="1673"/>
    </location>
</feature>
<feature type="transmembrane region" description="Helical" evidence="16">
    <location>
        <begin position="1782"/>
        <end position="1805"/>
    </location>
</feature>
<evidence type="ECO:0000259" key="17">
    <source>
        <dbReference type="PROSITE" id="PS50268"/>
    </source>
</evidence>
<feature type="domain" description="Cadherin" evidence="17">
    <location>
        <begin position="75"/>
        <end position="170"/>
    </location>
</feature>
<dbReference type="GO" id="GO:0048589">
    <property type="term" value="P:developmental growth"/>
    <property type="evidence" value="ECO:0007669"/>
    <property type="project" value="UniProtKB-ARBA"/>
</dbReference>
<feature type="compositionally biased region" description="Polar residues" evidence="15">
    <location>
        <begin position="1837"/>
        <end position="1848"/>
    </location>
</feature>
<keyword evidence="11" id="KW-1015">Disulfide bond</keyword>
<evidence type="ECO:0000256" key="10">
    <source>
        <dbReference type="ARBA" id="ARBA00023136"/>
    </source>
</evidence>
<dbReference type="FunFam" id="2.60.40.60:FF:000124">
    <property type="entry name" value="Cadherin-related family member 1"/>
    <property type="match status" value="1"/>
</dbReference>
<evidence type="ECO:0000256" key="15">
    <source>
        <dbReference type="SAM" id="MobiDB-lite"/>
    </source>
</evidence>
<evidence type="ECO:0000256" key="8">
    <source>
        <dbReference type="ARBA" id="ARBA00022889"/>
    </source>
</evidence>
<dbReference type="GO" id="GO:0005509">
    <property type="term" value="F:calcium ion binding"/>
    <property type="evidence" value="ECO:0007669"/>
    <property type="project" value="UniProtKB-UniRule"/>
</dbReference>
<comment type="function">
    <text evidence="13">Cadherins are calcium-dependent cell adhesion proteins. They preferentially interact with themselves in a homophilic manner in connecting cells.</text>
</comment>
<feature type="domain" description="Cadherin" evidence="17">
    <location>
        <begin position="171"/>
        <end position="279"/>
    </location>
</feature>
<evidence type="ECO:0000256" key="16">
    <source>
        <dbReference type="SAM" id="Phobius"/>
    </source>
</evidence>
<feature type="domain" description="Cadherin" evidence="17">
    <location>
        <begin position="974"/>
        <end position="1077"/>
    </location>
</feature>
<dbReference type="GO" id="GO:0048513">
    <property type="term" value="P:animal organ development"/>
    <property type="evidence" value="ECO:0007669"/>
    <property type="project" value="UniProtKB-ARBA"/>
</dbReference>
<comment type="subcellular location">
    <subcellularLocation>
        <location evidence="1">Cell membrane</location>
        <topology evidence="1">Single-pass type I membrane protein</topology>
    </subcellularLocation>
</comment>
<feature type="domain" description="Cadherin" evidence="17">
    <location>
        <begin position="1300"/>
        <end position="1407"/>
    </location>
</feature>
<feature type="domain" description="Cadherin" evidence="17">
    <location>
        <begin position="740"/>
        <end position="852"/>
    </location>
</feature>
<dbReference type="FunFam" id="2.60.40.60:FF:000118">
    <property type="entry name" value="protocadherin Fat 4"/>
    <property type="match status" value="3"/>
</dbReference>
<dbReference type="PANTHER" id="PTHR24026">
    <property type="entry name" value="FAT ATYPICAL CADHERIN-RELATED"/>
    <property type="match status" value="1"/>
</dbReference>
<keyword evidence="5" id="KW-0732">Signal</keyword>
<dbReference type="PROSITE" id="PS00232">
    <property type="entry name" value="CADHERIN_1"/>
    <property type="match status" value="7"/>
</dbReference>
<keyword evidence="3" id="KW-0245">EGF-like domain</keyword>
<keyword evidence="6" id="KW-0677">Repeat</keyword>
<feature type="region of interest" description="Disordered" evidence="15">
    <location>
        <begin position="1828"/>
        <end position="1849"/>
    </location>
</feature>
<dbReference type="InterPro" id="IPR020894">
    <property type="entry name" value="Cadherin_CS"/>
</dbReference>
<evidence type="ECO:0000256" key="13">
    <source>
        <dbReference type="ARBA" id="ARBA00059331"/>
    </source>
</evidence>
<reference evidence="18" key="2">
    <citation type="journal article" date="2023" name="BMC Genomics">
        <title>Pest status, molecular evolution, and epigenetic factors derived from the genome assembly of Frankliniella fusca, a thysanopteran phytovirus vector.</title>
        <authorList>
            <person name="Catto M.A."/>
            <person name="Labadie P.E."/>
            <person name="Jacobson A.L."/>
            <person name="Kennedy G.G."/>
            <person name="Srinivasan R."/>
            <person name="Hunt B.G."/>
        </authorList>
    </citation>
    <scope>NUCLEOTIDE SEQUENCE</scope>
    <source>
        <strain evidence="18">PL_HMW_Pooled</strain>
    </source>
</reference>
<evidence type="ECO:0000256" key="4">
    <source>
        <dbReference type="ARBA" id="ARBA00022692"/>
    </source>
</evidence>
<dbReference type="SMART" id="SM00112">
    <property type="entry name" value="CA"/>
    <property type="match status" value="14"/>
</dbReference>
<keyword evidence="8" id="KW-0130">Cell adhesion</keyword>
<dbReference type="FunFam" id="2.60.40.60:FF:000168">
    <property type="entry name" value="Cadherin-related family member 2"/>
    <property type="match status" value="1"/>
</dbReference>
<organism evidence="18 19">
    <name type="scientific">Frankliniella fusca</name>
    <dbReference type="NCBI Taxonomy" id="407009"/>
    <lineage>
        <taxon>Eukaryota</taxon>
        <taxon>Metazoa</taxon>
        <taxon>Ecdysozoa</taxon>
        <taxon>Arthropoda</taxon>
        <taxon>Hexapoda</taxon>
        <taxon>Insecta</taxon>
        <taxon>Pterygota</taxon>
        <taxon>Neoptera</taxon>
        <taxon>Paraneoptera</taxon>
        <taxon>Thysanoptera</taxon>
        <taxon>Terebrantia</taxon>
        <taxon>Thripoidea</taxon>
        <taxon>Thripidae</taxon>
        <taxon>Frankliniella</taxon>
    </lineage>
</organism>
<dbReference type="FunFam" id="2.60.40.60:FF:000382">
    <property type="entry name" value="Cadherin 23"/>
    <property type="match status" value="1"/>
</dbReference>
<reference evidence="18" key="1">
    <citation type="submission" date="2021-07" db="EMBL/GenBank/DDBJ databases">
        <authorList>
            <person name="Catto M.A."/>
            <person name="Jacobson A."/>
            <person name="Kennedy G."/>
            <person name="Labadie P."/>
            <person name="Hunt B.G."/>
            <person name="Srinivasan R."/>
        </authorList>
    </citation>
    <scope>NUCLEOTIDE SEQUENCE</scope>
    <source>
        <strain evidence="18">PL_HMW_Pooled</strain>
        <tissue evidence="18">Head</tissue>
    </source>
</reference>
<protein>
    <submittedName>
        <fullName evidence="18">Cadherin-23</fullName>
    </submittedName>
</protein>
<dbReference type="Proteomes" id="UP001219518">
    <property type="component" value="Unassembled WGS sequence"/>
</dbReference>
<dbReference type="EMBL" id="JAHWGI010000516">
    <property type="protein sequence ID" value="KAK3916342.1"/>
    <property type="molecule type" value="Genomic_DNA"/>
</dbReference>
<dbReference type="FunFam" id="2.60.40.60:FF:000306">
    <property type="entry name" value="Cadherin 23"/>
    <property type="match status" value="1"/>
</dbReference>
<dbReference type="GO" id="GO:0007156">
    <property type="term" value="P:homophilic cell adhesion via plasma membrane adhesion molecules"/>
    <property type="evidence" value="ECO:0007669"/>
    <property type="project" value="InterPro"/>
</dbReference>
<evidence type="ECO:0000256" key="12">
    <source>
        <dbReference type="ARBA" id="ARBA00023180"/>
    </source>
</evidence>
<dbReference type="Pfam" id="PF00028">
    <property type="entry name" value="Cadherin"/>
    <property type="match status" value="9"/>
</dbReference>
<dbReference type="GO" id="GO:0030154">
    <property type="term" value="P:cell differentiation"/>
    <property type="evidence" value="ECO:0007669"/>
    <property type="project" value="UniProtKB-ARBA"/>
</dbReference>
<sequence length="1977" mass="219027">MPPSSARLREEGSTSRERIKPMKAVGLPPLPRCLPVLLPVALAVLLTATGVAANHPPRFLIDGQTEIVLRLKEGNETPVGSLIYRLRGADPDGDPLTFGVRGSEGHDMLRIENLGTTEANVYLNKELDREVRDEYLLVLTLTDGRLGDGNFITQSLLLLVEDVNDNEPVFKPYPASITVREDAEPGVLATVEATDLDEGAYGQVVYYLQELDGDDDLFSISTVNGKGVLRLAGHLDYERKFLYQIRVLAVDRAINERVNTGTAAILVKVQDVEDQPPEFVVVPAVSRVSEDARIGTSVLQVKAVDGDRGINNPISYSITRGAHGVFEIDANTGVVFTLQKLDREGPLTNNGAYILEIMAQEDSKLVQPPPTTRTEVTVILMDVNDEIPTFRSSAYFAEVNENAPVNTPVTFLRNAVPEVFDHDQGNNGTFIMFIEGDRGIFDVTPPKGINEATFLVRVKDSTKLDYEKTKVMNFTLVAKETVPNNAKYSAVPLTVHIRDVNDNVPEFDKNVYEVSVPENSLKGTTVAKIVAKDADSGEFGTAGIRYTELRGSVADILHLDPLTGVITIKAEGSNFDRELASRHYLTVEVRDDLGRGNRNTVQLVVNIADVNDNAPEFLQSEYEARLLEDSTEFESPLVIEARDLDLNGTRHSMIHYSIIDGDPFGNFTLDPVTGVLKPTSAIDFEQLVGTRAVSDEAGGPNVRPVRMVVQAQDLGVPPMWSQALVTVYVQDVNDHTPQFEQGYYLRSIPEDLPGGSSVLQVKAWDADGSSPNNRVVYRIQQGAEDKFVMDADTGIVTVAHGANLDPDRSDPKSNLYAMVVVALDGGIGARQRQAAVPVNITIVDVNNKAPVFQEPGTIHVYENTPVGQTVYKVLATDLDAKPVLRYRIDPDNSEARNEEGTIVKSTEYDYLSVFELGPLDGLLRVARLLDREQVESIRLALVVEDLAAAKGKQIASAILTIIVDDENDNNPKFRRPFYRRSIPENSQTGSMIVSIVADDADKNRTITYSLEAPRALQDLVHLDPETGEMVVANRIDFEQHSWLNFTVKATDSGVPSRASHVEVFIQILDENDNNPYFIGDITNITVREDAPIGTEIATIQAKDADSGDYGKVTYLLDRISSLGKFQIDPDTGVLNVSDKLNREEQSSYLLVIEAWDNYQFGYASGESRNAFKQIGVNIVDVNDEIPVFEPVNGCIHITEFHEPHDTVTIVKASDADDPNTPNGRIKFSITGGNDQELFQLENIDWWSARIVSTTTLKARYGNYTLKLLAQDLGSPPNSVSMDLSICVLDINDNAPRFISPPHNITIRVPENATLGSTVIQVEAVDEDVGPNGAVRYRLRQDLSGDWRTFAIDYVSGVIQLRQPLDRERQKTYQLRVEAYDLGIPTPLSSDLDLTIYVRNVNDYEPQFLVDEFTVNFTEHSPPGHERRILIDTVDRDEVDELDDPPTPVCYYIVAGNKDGLFALEPLRHELLVAKELDREKASEHVLLIKASEDCLHRPSLRDSKALDTTNSIDDSRGNISSVDGWMFDSKDDTLLRVIVKVTDINDNAPHFVKKVFTGGVTTEADFGTEFMQVTAVDPDEGVNAVVNYYQIGRVQMTLSEGMENIQHPPFLVDRDTGGVHLNFDPQRGMKGYFDFMVLANDSGGLQDMARVFIYLLREDQRVRFVLRQHPPEVREKIEVLREVLGNVTGAIVNVDEYKVHENHDGSVDKTKTDLYLHFVNKRDNSIMEVGDVLRLVDQNIESLDTLFKAIKHHVSHILQEFNVLDTMPAEAIPLKAEAEQLVWVWLVSSTVLLGMLLLLVLSICLSQRASYQRQLKAATATAFGSSDSALGPASGRVPNTNMHSTEGSNPIWMQAYENEWYKEEDSEVQASDRDSLDENAVTSHAEAIRSAPQPNGGTFISSERQTVYSDSCNSRSNMLPAGASSETATVTVSVAPLKEQNDLNRIGTMSTYHQNLYQHLDKLSNPLISKKLETTEL</sequence>
<keyword evidence="19" id="KW-1185">Reference proteome</keyword>
<evidence type="ECO:0000256" key="2">
    <source>
        <dbReference type="ARBA" id="ARBA00022475"/>
    </source>
</evidence>
<dbReference type="InterPro" id="IPR002126">
    <property type="entry name" value="Cadherin-like_dom"/>
</dbReference>
<proteinExistence type="predicted"/>
<keyword evidence="12" id="KW-0325">Glycoprotein</keyword>
<dbReference type="FunFam" id="2.60.40.60:FF:000039">
    <property type="entry name" value="FAT atypical cadherin 3"/>
    <property type="match status" value="1"/>
</dbReference>
<dbReference type="GO" id="GO:0048731">
    <property type="term" value="P:system development"/>
    <property type="evidence" value="ECO:0007669"/>
    <property type="project" value="UniProtKB-ARBA"/>
</dbReference>
<feature type="domain" description="Cadherin" evidence="17">
    <location>
        <begin position="1197"/>
        <end position="1297"/>
    </location>
</feature>
<dbReference type="FunFam" id="2.60.40.60:FF:000098">
    <property type="entry name" value="cadherin-23 isoform X1"/>
    <property type="match status" value="1"/>
</dbReference>
<evidence type="ECO:0000256" key="7">
    <source>
        <dbReference type="ARBA" id="ARBA00022837"/>
    </source>
</evidence>
<keyword evidence="4 16" id="KW-0812">Transmembrane</keyword>
<evidence type="ECO:0000256" key="14">
    <source>
        <dbReference type="PROSITE-ProRule" id="PRU00043"/>
    </source>
</evidence>
<dbReference type="PRINTS" id="PR00205">
    <property type="entry name" value="CADHERIN"/>
</dbReference>
<keyword evidence="2" id="KW-1003">Cell membrane</keyword>
<keyword evidence="10 16" id="KW-0472">Membrane</keyword>
<dbReference type="CDD" id="cd11304">
    <property type="entry name" value="Cadherin_repeat"/>
    <property type="match status" value="14"/>
</dbReference>
<dbReference type="SUPFAM" id="SSF49313">
    <property type="entry name" value="Cadherin-like"/>
    <property type="match status" value="14"/>
</dbReference>
<name>A0AAE1LFL1_9NEOP</name>
<evidence type="ECO:0000313" key="19">
    <source>
        <dbReference type="Proteomes" id="UP001219518"/>
    </source>
</evidence>
<evidence type="ECO:0000256" key="1">
    <source>
        <dbReference type="ARBA" id="ARBA00004251"/>
    </source>
</evidence>
<dbReference type="GO" id="GO:0005886">
    <property type="term" value="C:plasma membrane"/>
    <property type="evidence" value="ECO:0007669"/>
    <property type="project" value="UniProtKB-SubCell"/>
</dbReference>
<evidence type="ECO:0000256" key="9">
    <source>
        <dbReference type="ARBA" id="ARBA00022989"/>
    </source>
</evidence>
<evidence type="ECO:0000256" key="6">
    <source>
        <dbReference type="ARBA" id="ARBA00022737"/>
    </source>
</evidence>
<evidence type="ECO:0000256" key="5">
    <source>
        <dbReference type="ARBA" id="ARBA00022729"/>
    </source>
</evidence>
<keyword evidence="9 16" id="KW-1133">Transmembrane helix</keyword>
<feature type="domain" description="Cadherin" evidence="17">
    <location>
        <begin position="391"/>
        <end position="507"/>
    </location>
</feature>
<dbReference type="Gene3D" id="2.60.40.60">
    <property type="entry name" value="Cadherins"/>
    <property type="match status" value="14"/>
</dbReference>
<feature type="domain" description="Cadherin" evidence="17">
    <location>
        <begin position="1408"/>
        <end position="1551"/>
    </location>
</feature>
<dbReference type="PANTHER" id="PTHR24026:SF137">
    <property type="entry name" value="CADHERIN-RELATED TUMOR SUPPRESSOR"/>
    <property type="match status" value="1"/>
</dbReference>
<evidence type="ECO:0000313" key="18">
    <source>
        <dbReference type="EMBL" id="KAK3916342.1"/>
    </source>
</evidence>